<evidence type="ECO:0000313" key="2">
    <source>
        <dbReference type="EMBL" id="PNT26004.1"/>
    </source>
</evidence>
<evidence type="ECO:0000256" key="1">
    <source>
        <dbReference type="SAM" id="Phobius"/>
    </source>
</evidence>
<dbReference type="Proteomes" id="UP000006729">
    <property type="component" value="Chromosome 8"/>
</dbReference>
<dbReference type="EMBL" id="CM009297">
    <property type="protein sequence ID" value="PNT26004.1"/>
    <property type="molecule type" value="Genomic_DNA"/>
</dbReference>
<protein>
    <submittedName>
        <fullName evidence="2">Uncharacterized protein</fullName>
    </submittedName>
</protein>
<keyword evidence="1" id="KW-1133">Transmembrane helix</keyword>
<dbReference type="InParanoid" id="A0A2K1ZL59"/>
<accession>A0A2K1ZL59</accession>
<keyword evidence="1" id="KW-0812">Transmembrane</keyword>
<name>A0A2K1ZL59_POPTR</name>
<dbReference type="AlphaFoldDB" id="A0A2K1ZL59"/>
<feature type="transmembrane region" description="Helical" evidence="1">
    <location>
        <begin position="47"/>
        <end position="68"/>
    </location>
</feature>
<reference evidence="2 3" key="1">
    <citation type="journal article" date="2006" name="Science">
        <title>The genome of black cottonwood, Populus trichocarpa (Torr. &amp; Gray).</title>
        <authorList>
            <person name="Tuskan G.A."/>
            <person name="Difazio S."/>
            <person name="Jansson S."/>
            <person name="Bohlmann J."/>
            <person name="Grigoriev I."/>
            <person name="Hellsten U."/>
            <person name="Putnam N."/>
            <person name="Ralph S."/>
            <person name="Rombauts S."/>
            <person name="Salamov A."/>
            <person name="Schein J."/>
            <person name="Sterck L."/>
            <person name="Aerts A."/>
            <person name="Bhalerao R.R."/>
            <person name="Bhalerao R.P."/>
            <person name="Blaudez D."/>
            <person name="Boerjan W."/>
            <person name="Brun A."/>
            <person name="Brunner A."/>
            <person name="Busov V."/>
            <person name="Campbell M."/>
            <person name="Carlson J."/>
            <person name="Chalot M."/>
            <person name="Chapman J."/>
            <person name="Chen G.L."/>
            <person name="Cooper D."/>
            <person name="Coutinho P.M."/>
            <person name="Couturier J."/>
            <person name="Covert S."/>
            <person name="Cronk Q."/>
            <person name="Cunningham R."/>
            <person name="Davis J."/>
            <person name="Degroeve S."/>
            <person name="Dejardin A."/>
            <person name="Depamphilis C."/>
            <person name="Detter J."/>
            <person name="Dirks B."/>
            <person name="Dubchak I."/>
            <person name="Duplessis S."/>
            <person name="Ehlting J."/>
            <person name="Ellis B."/>
            <person name="Gendler K."/>
            <person name="Goodstein D."/>
            <person name="Gribskov M."/>
            <person name="Grimwood J."/>
            <person name="Groover A."/>
            <person name="Gunter L."/>
            <person name="Hamberger B."/>
            <person name="Heinze B."/>
            <person name="Helariutta Y."/>
            <person name="Henrissat B."/>
            <person name="Holligan D."/>
            <person name="Holt R."/>
            <person name="Huang W."/>
            <person name="Islam-Faridi N."/>
            <person name="Jones S."/>
            <person name="Jones-Rhoades M."/>
            <person name="Jorgensen R."/>
            <person name="Joshi C."/>
            <person name="Kangasjarvi J."/>
            <person name="Karlsson J."/>
            <person name="Kelleher C."/>
            <person name="Kirkpatrick R."/>
            <person name="Kirst M."/>
            <person name="Kohler A."/>
            <person name="Kalluri U."/>
            <person name="Larimer F."/>
            <person name="Leebens-Mack J."/>
            <person name="Leple J.C."/>
            <person name="Locascio P."/>
            <person name="Lou Y."/>
            <person name="Lucas S."/>
            <person name="Martin F."/>
            <person name="Montanini B."/>
            <person name="Napoli C."/>
            <person name="Nelson D.R."/>
            <person name="Nelson C."/>
            <person name="Nieminen K."/>
            <person name="Nilsson O."/>
            <person name="Pereda V."/>
            <person name="Peter G."/>
            <person name="Philippe R."/>
            <person name="Pilate G."/>
            <person name="Poliakov A."/>
            <person name="Razumovskaya J."/>
            <person name="Richardson P."/>
            <person name="Rinaldi C."/>
            <person name="Ritland K."/>
            <person name="Rouze P."/>
            <person name="Ryaboy D."/>
            <person name="Schmutz J."/>
            <person name="Schrader J."/>
            <person name="Segerman B."/>
            <person name="Shin H."/>
            <person name="Siddiqui A."/>
            <person name="Sterky F."/>
            <person name="Terry A."/>
            <person name="Tsai C.J."/>
            <person name="Uberbacher E."/>
            <person name="Unneberg P."/>
            <person name="Vahala J."/>
            <person name="Wall K."/>
            <person name="Wessler S."/>
            <person name="Yang G."/>
            <person name="Yin T."/>
            <person name="Douglas C."/>
            <person name="Marra M."/>
            <person name="Sandberg G."/>
            <person name="Van de Peer Y."/>
            <person name="Rokhsar D."/>
        </authorList>
    </citation>
    <scope>NUCLEOTIDE SEQUENCE [LARGE SCALE GENOMIC DNA]</scope>
    <source>
        <strain evidence="3">cv. Nisqually</strain>
    </source>
</reference>
<sequence length="69" mass="7864">MTVVNNKIKLQIQNIKRLRKALLGTIKLLPMGNSILKVPFKSPPRKIICVLGYGYIGIQIFQITHVMLF</sequence>
<evidence type="ECO:0000313" key="3">
    <source>
        <dbReference type="Proteomes" id="UP000006729"/>
    </source>
</evidence>
<organism evidence="2 3">
    <name type="scientific">Populus trichocarpa</name>
    <name type="common">Western balsam poplar</name>
    <name type="synonym">Populus balsamifera subsp. trichocarpa</name>
    <dbReference type="NCBI Taxonomy" id="3694"/>
    <lineage>
        <taxon>Eukaryota</taxon>
        <taxon>Viridiplantae</taxon>
        <taxon>Streptophyta</taxon>
        <taxon>Embryophyta</taxon>
        <taxon>Tracheophyta</taxon>
        <taxon>Spermatophyta</taxon>
        <taxon>Magnoliopsida</taxon>
        <taxon>eudicotyledons</taxon>
        <taxon>Gunneridae</taxon>
        <taxon>Pentapetalae</taxon>
        <taxon>rosids</taxon>
        <taxon>fabids</taxon>
        <taxon>Malpighiales</taxon>
        <taxon>Salicaceae</taxon>
        <taxon>Saliceae</taxon>
        <taxon>Populus</taxon>
    </lineage>
</organism>
<keyword evidence="3" id="KW-1185">Reference proteome</keyword>
<proteinExistence type="predicted"/>
<keyword evidence="1" id="KW-0472">Membrane</keyword>
<gene>
    <name evidence="2" type="ORF">POPTR_008G214400</name>
</gene>